<dbReference type="Pfam" id="PF02518">
    <property type="entry name" value="HATPase_c"/>
    <property type="match status" value="1"/>
</dbReference>
<dbReference type="SMART" id="SM00388">
    <property type="entry name" value="HisKA"/>
    <property type="match status" value="1"/>
</dbReference>
<dbReference type="GO" id="GO:0005886">
    <property type="term" value="C:plasma membrane"/>
    <property type="evidence" value="ECO:0007669"/>
    <property type="project" value="UniProtKB-ARBA"/>
</dbReference>
<dbReference type="InterPro" id="IPR036097">
    <property type="entry name" value="HisK_dim/P_sf"/>
</dbReference>
<dbReference type="GO" id="GO:0006355">
    <property type="term" value="P:regulation of DNA-templated transcription"/>
    <property type="evidence" value="ECO:0007669"/>
    <property type="project" value="InterPro"/>
</dbReference>
<feature type="domain" description="PAC" evidence="9">
    <location>
        <begin position="859"/>
        <end position="911"/>
    </location>
</feature>
<evidence type="ECO:0000259" key="9">
    <source>
        <dbReference type="PROSITE" id="PS50113"/>
    </source>
</evidence>
<keyword evidence="5" id="KW-0418">Kinase</keyword>
<accession>A0A5R9QJ91</accession>
<dbReference type="PROSITE" id="PS50112">
    <property type="entry name" value="PAS"/>
    <property type="match status" value="3"/>
</dbReference>
<dbReference type="EC" id="2.7.13.3" evidence="2"/>
<evidence type="ECO:0000256" key="4">
    <source>
        <dbReference type="ARBA" id="ARBA00022679"/>
    </source>
</evidence>
<keyword evidence="6" id="KW-1133">Transmembrane helix</keyword>
<keyword evidence="6" id="KW-0812">Transmembrane</keyword>
<dbReference type="Gene3D" id="1.10.287.130">
    <property type="match status" value="1"/>
</dbReference>
<dbReference type="Pfam" id="PF00512">
    <property type="entry name" value="HisKA"/>
    <property type="match status" value="1"/>
</dbReference>
<dbReference type="PRINTS" id="PR00344">
    <property type="entry name" value="BCTRLSENSOR"/>
</dbReference>
<evidence type="ECO:0000313" key="10">
    <source>
        <dbReference type="EMBL" id="TLX65003.1"/>
    </source>
</evidence>
<evidence type="ECO:0000259" key="8">
    <source>
        <dbReference type="PROSITE" id="PS50112"/>
    </source>
</evidence>
<dbReference type="SUPFAM" id="SSF55874">
    <property type="entry name" value="ATPase domain of HSP90 chaperone/DNA topoisomerase II/histidine kinase"/>
    <property type="match status" value="1"/>
</dbReference>
<dbReference type="InterPro" id="IPR029150">
    <property type="entry name" value="dCache_3"/>
</dbReference>
<feature type="domain" description="PAC" evidence="9">
    <location>
        <begin position="1107"/>
        <end position="1157"/>
    </location>
</feature>
<evidence type="ECO:0000313" key="11">
    <source>
        <dbReference type="Proteomes" id="UP000306753"/>
    </source>
</evidence>
<dbReference type="InterPro" id="IPR003594">
    <property type="entry name" value="HATPase_dom"/>
</dbReference>
<evidence type="ECO:0000259" key="7">
    <source>
        <dbReference type="PROSITE" id="PS50109"/>
    </source>
</evidence>
<dbReference type="CDD" id="cd16922">
    <property type="entry name" value="HATPase_EvgS-ArcB-TorS-like"/>
    <property type="match status" value="1"/>
</dbReference>
<feature type="domain" description="Histidine kinase" evidence="7">
    <location>
        <begin position="1161"/>
        <end position="1379"/>
    </location>
</feature>
<reference evidence="10 11" key="1">
    <citation type="journal article" date="2017" name="Eur. J. Clin. Microbiol. Infect. Dis.">
        <title>Uncommonly isolated clinical Pseudomonas: identification and phylogenetic assignation.</title>
        <authorList>
            <person name="Mulet M."/>
            <person name="Gomila M."/>
            <person name="Ramirez A."/>
            <person name="Cardew S."/>
            <person name="Moore E.R."/>
            <person name="Lalucat J."/>
            <person name="Garcia-Valdes E."/>
        </authorList>
    </citation>
    <scope>NUCLEOTIDE SEQUENCE [LARGE SCALE GENOMIC DNA]</scope>
    <source>
        <strain evidence="10 11">SD129</strain>
    </source>
</reference>
<dbReference type="SMART" id="SM00387">
    <property type="entry name" value="HATPase_c"/>
    <property type="match status" value="1"/>
</dbReference>
<dbReference type="InterPro" id="IPR000014">
    <property type="entry name" value="PAS"/>
</dbReference>
<feature type="domain" description="PAC" evidence="9">
    <location>
        <begin position="982"/>
        <end position="1033"/>
    </location>
</feature>
<evidence type="ECO:0000256" key="1">
    <source>
        <dbReference type="ARBA" id="ARBA00000085"/>
    </source>
</evidence>
<dbReference type="SUPFAM" id="SSF47384">
    <property type="entry name" value="Homodimeric domain of signal transducing histidine kinase"/>
    <property type="match status" value="1"/>
</dbReference>
<evidence type="ECO:0000256" key="5">
    <source>
        <dbReference type="ARBA" id="ARBA00022777"/>
    </source>
</evidence>
<dbReference type="Pfam" id="PF13426">
    <property type="entry name" value="PAS_9"/>
    <property type="match status" value="2"/>
</dbReference>
<dbReference type="InterPro" id="IPR000700">
    <property type="entry name" value="PAS-assoc_C"/>
</dbReference>
<keyword evidence="3" id="KW-0597">Phosphoprotein</keyword>
<keyword evidence="6" id="KW-0472">Membrane</keyword>
<evidence type="ECO:0000256" key="2">
    <source>
        <dbReference type="ARBA" id="ARBA00012438"/>
    </source>
</evidence>
<evidence type="ECO:0000256" key="6">
    <source>
        <dbReference type="SAM" id="Phobius"/>
    </source>
</evidence>
<dbReference type="Gene3D" id="3.30.450.20">
    <property type="entry name" value="PAS domain"/>
    <property type="match status" value="6"/>
</dbReference>
<dbReference type="PANTHER" id="PTHR43304:SF1">
    <property type="entry name" value="PAC DOMAIN-CONTAINING PROTEIN"/>
    <property type="match status" value="1"/>
</dbReference>
<feature type="domain" description="PAS" evidence="8">
    <location>
        <begin position="641"/>
        <end position="713"/>
    </location>
</feature>
<proteinExistence type="predicted"/>
<feature type="domain" description="PAC" evidence="9">
    <location>
        <begin position="587"/>
        <end position="640"/>
    </location>
</feature>
<comment type="caution">
    <text evidence="10">The sequence shown here is derived from an EMBL/GenBank/DDBJ whole genome shotgun (WGS) entry which is preliminary data.</text>
</comment>
<keyword evidence="11" id="KW-1185">Reference proteome</keyword>
<keyword evidence="4" id="KW-0808">Transferase</keyword>
<name>A0A5R9QJ91_9GAMM</name>
<feature type="domain" description="PAS" evidence="8">
    <location>
        <begin position="783"/>
        <end position="843"/>
    </location>
</feature>
<dbReference type="PANTHER" id="PTHR43304">
    <property type="entry name" value="PHYTOCHROME-LIKE PROTEIN CPH1"/>
    <property type="match status" value="1"/>
</dbReference>
<dbReference type="Pfam" id="PF14827">
    <property type="entry name" value="dCache_3"/>
    <property type="match status" value="1"/>
</dbReference>
<dbReference type="InterPro" id="IPR013767">
    <property type="entry name" value="PAS_fold"/>
</dbReference>
<dbReference type="InterPro" id="IPR004358">
    <property type="entry name" value="Sig_transdc_His_kin-like_C"/>
</dbReference>
<feature type="transmembrane region" description="Helical" evidence="6">
    <location>
        <begin position="12"/>
        <end position="32"/>
    </location>
</feature>
<dbReference type="Proteomes" id="UP000306753">
    <property type="component" value="Unassembled WGS sequence"/>
</dbReference>
<organism evidence="10 11">
    <name type="scientific">Stutzerimonas nosocomialis</name>
    <dbReference type="NCBI Taxonomy" id="1056496"/>
    <lineage>
        <taxon>Bacteria</taxon>
        <taxon>Pseudomonadati</taxon>
        <taxon>Pseudomonadota</taxon>
        <taxon>Gammaproteobacteria</taxon>
        <taxon>Pseudomonadales</taxon>
        <taxon>Pseudomonadaceae</taxon>
        <taxon>Stutzerimonas</taxon>
    </lineage>
</organism>
<dbReference type="InterPro" id="IPR001610">
    <property type="entry name" value="PAC"/>
</dbReference>
<feature type="domain" description="PAC" evidence="9">
    <location>
        <begin position="730"/>
        <end position="782"/>
    </location>
</feature>
<comment type="catalytic activity">
    <reaction evidence="1">
        <text>ATP + protein L-histidine = ADP + protein N-phospho-L-histidine.</text>
        <dbReference type="EC" id="2.7.13.3"/>
    </reaction>
</comment>
<protein>
    <recommendedName>
        <fullName evidence="2">histidine kinase</fullName>
        <ecNumber evidence="2">2.7.13.3</ecNumber>
    </recommendedName>
</protein>
<dbReference type="Pfam" id="PF08447">
    <property type="entry name" value="PAS_3"/>
    <property type="match status" value="3"/>
</dbReference>
<dbReference type="InterPro" id="IPR036890">
    <property type="entry name" value="HATPase_C_sf"/>
</dbReference>
<dbReference type="Pfam" id="PF00989">
    <property type="entry name" value="PAS"/>
    <property type="match status" value="1"/>
</dbReference>
<dbReference type="SMART" id="SM00086">
    <property type="entry name" value="PAC"/>
    <property type="match status" value="6"/>
</dbReference>
<dbReference type="InterPro" id="IPR003661">
    <property type="entry name" value="HisK_dim/P_dom"/>
</dbReference>
<evidence type="ECO:0000256" key="3">
    <source>
        <dbReference type="ARBA" id="ARBA00022553"/>
    </source>
</evidence>
<dbReference type="NCBIfam" id="TIGR00229">
    <property type="entry name" value="sensory_box"/>
    <property type="match status" value="5"/>
</dbReference>
<gene>
    <name evidence="10" type="ORF">DN820_03965</name>
</gene>
<sequence length="1386" mass="154899">MTTTRIGTHLAPVTPLVIGTLLLSLFFAFLAYDGYRVRDGLWQQQMERQGRFQTQALQNAQQGLLKQAESLAGTLARDTEMLEVVRQIDAQLRSGAALDAPAVQALRQRLHAILAPSWQAMAQHQVRQLELYWGEAGKSLLRLHDPQAHGDDVAQHRELLRNVLEQGRPASGLDIARNGAGNRAIVPLRASDDPASPVIGALEVGLDILPDLAVLQKQIDAGLALIADRQQLEQSLWQQPHGQPLGDSGDWLLDGRSAEHLLDWVERKLLAAPEDGLAARQLESGGRHFLLSQLPLHDVHSERDPAREPLAKAMVWHDVTEQREEHEAGNQRLFRKWTSAWLLAELLLLALLLLHRWRLNAQREHLLTREQQQRERAELLERTQKITSLLPGMVYQMIRTPEGAYSFPYVSEGCRDLYGVSAEALMQDPSLAFSTIHPDDRDDAHRTIRKWSNELRSGSFEYRILHPQKGLTWIGGYTTAEARDDGSVLWHGFMADITERKAIDQRIKVERERMTGVLEATQAGTWEWNVQTGALTINPRWAEIIGHTLDSLGPVDIGLWARLVHPDDEFSATEALAWHFHGEQALFEHDYRLRHRDGHWVWVRVRGQVLSRNAGGEPLMMYGTLKDVSREHEQEEAIRRARAFLEAVIDSSSEVAIIATDPQGTLTLFNAGAELLLGYKAGDVVGTLNAAALLPEAQLAERARALSAALGRPIEGFETLSAIARTGTPETRHWRFLHPDGRVRQLNLTISTITDAQGQLTGFLGFASDVTELMETTRALQKSESRFRGMVSNLPGVVYNSRNDDSQTMSYLSEGIERLTGYRVEELIDSRVRSFASLVHPEDLPAFNAARQRQNEDVFERTYRLINTDQQVVWVREKGRAQRNRRGEIVGYDGFIWDITQRVQAESALRLSQERFAALYRLAPVGIVLSRLSDARMLEWNPQLCRMSGYDDGALADLGFLSLMPTLAGDSLDMFTRDGFHGPYETLLRHADGTQVPVLLNGALMTGDDGQPLVWSIIQDITERAQAEHEVQERERYLRLLIANVIDAIIITDDSGTIETFNHAAERTFGYLEHEVLGRPLSLLLPEAAVLCDGGQPAGQLAARQALDHELTAIRRDGEPFTVELRVSQVSHDGARKFIGLVRDITERKRIERMKSEFVSIVSHELRTPLTSISGALGLITGGALGELSGPMRQMLGIAHQNSLRLGRLIDDLLDMDKLVAGKMVFNLRPLPLAPLLEEALRSHQPYAEQHQVRFVLEPVGDWQVMVDETRLEQVLANFLSNAAKFSPPGEVVVVAVRAQGSGVRVSVTDRGPGIDPEFETRIFQKFSQADSSDTRQKGGTGLGLAISKELVERMHGRIGFDSRPGQGASFWFELPLADEVAETSR</sequence>
<dbReference type="CDD" id="cd00130">
    <property type="entry name" value="PAS"/>
    <property type="match status" value="4"/>
</dbReference>
<dbReference type="CDD" id="cd00082">
    <property type="entry name" value="HisKA"/>
    <property type="match status" value="1"/>
</dbReference>
<dbReference type="SUPFAM" id="SSF55785">
    <property type="entry name" value="PYP-like sensor domain (PAS domain)"/>
    <property type="match status" value="6"/>
</dbReference>
<dbReference type="Gene3D" id="3.30.565.10">
    <property type="entry name" value="Histidine kinase-like ATPase, C-terminal domain"/>
    <property type="match status" value="1"/>
</dbReference>
<dbReference type="InterPro" id="IPR005467">
    <property type="entry name" value="His_kinase_dom"/>
</dbReference>
<dbReference type="EMBL" id="QLAG01000003">
    <property type="protein sequence ID" value="TLX65003.1"/>
    <property type="molecule type" value="Genomic_DNA"/>
</dbReference>
<feature type="domain" description="PAS" evidence="8">
    <location>
        <begin position="1034"/>
        <end position="1087"/>
    </location>
</feature>
<dbReference type="GO" id="GO:0000155">
    <property type="term" value="F:phosphorelay sensor kinase activity"/>
    <property type="evidence" value="ECO:0007669"/>
    <property type="project" value="InterPro"/>
</dbReference>
<dbReference type="InterPro" id="IPR052162">
    <property type="entry name" value="Sensor_kinase/Photoreceptor"/>
</dbReference>
<dbReference type="FunFam" id="3.30.565.10:FF:000006">
    <property type="entry name" value="Sensor histidine kinase WalK"/>
    <property type="match status" value="1"/>
</dbReference>
<dbReference type="SMART" id="SM00091">
    <property type="entry name" value="PAS"/>
    <property type="match status" value="6"/>
</dbReference>
<dbReference type="InterPro" id="IPR035965">
    <property type="entry name" value="PAS-like_dom_sf"/>
</dbReference>
<dbReference type="PROSITE" id="PS50109">
    <property type="entry name" value="HIS_KIN"/>
    <property type="match status" value="1"/>
</dbReference>
<dbReference type="PROSITE" id="PS50113">
    <property type="entry name" value="PAC"/>
    <property type="match status" value="5"/>
</dbReference>
<dbReference type="InterPro" id="IPR013655">
    <property type="entry name" value="PAS_fold_3"/>
</dbReference>